<evidence type="ECO:0000256" key="4">
    <source>
        <dbReference type="ARBA" id="ARBA00022989"/>
    </source>
</evidence>
<proteinExistence type="inferred from homology"/>
<keyword evidence="10" id="KW-0547">Nucleotide-binding</keyword>
<dbReference type="Proteomes" id="UP000245872">
    <property type="component" value="Chromosome"/>
</dbReference>
<dbReference type="KEGG" id="cher:DK880_00967"/>
<feature type="domain" description="MacB-like periplasmic core" evidence="9">
    <location>
        <begin position="26"/>
        <end position="237"/>
    </location>
</feature>
<keyword evidence="5 7" id="KW-0472">Membrane</keyword>
<feature type="transmembrane region" description="Helical" evidence="7">
    <location>
        <begin position="277"/>
        <end position="297"/>
    </location>
</feature>
<keyword evidence="11" id="KW-1185">Reference proteome</keyword>
<dbReference type="GO" id="GO:0016787">
    <property type="term" value="F:hydrolase activity"/>
    <property type="evidence" value="ECO:0007669"/>
    <property type="project" value="UniProtKB-KW"/>
</dbReference>
<evidence type="ECO:0000256" key="6">
    <source>
        <dbReference type="ARBA" id="ARBA00038076"/>
    </source>
</evidence>
<accession>A0A2Z3LIJ1</accession>
<reference evidence="10 11" key="1">
    <citation type="submission" date="2018-05" db="EMBL/GenBank/DDBJ databases">
        <title>Candidatus Cardinium hertigii Genome Assembly.</title>
        <authorList>
            <person name="Showmaker K.C."/>
            <person name="Walden K.O."/>
            <person name="Fields C.J."/>
            <person name="Lambert K.N."/>
            <person name="Hudson M.E."/>
        </authorList>
    </citation>
    <scope>NUCLEOTIDE SEQUENCE [LARGE SCALE GENOMIC DNA]</scope>
    <source>
        <strain evidence="11">cHgTN10</strain>
    </source>
</reference>
<feature type="domain" description="ABC3 transporter permease C-terminal" evidence="8">
    <location>
        <begin position="278"/>
        <end position="399"/>
    </location>
</feature>
<keyword evidence="2" id="KW-1003">Cell membrane</keyword>
<dbReference type="GO" id="GO:0022857">
    <property type="term" value="F:transmembrane transporter activity"/>
    <property type="evidence" value="ECO:0007669"/>
    <property type="project" value="TreeGrafter"/>
</dbReference>
<dbReference type="EMBL" id="CP029619">
    <property type="protein sequence ID" value="AWN82264.1"/>
    <property type="molecule type" value="Genomic_DNA"/>
</dbReference>
<keyword evidence="4 7" id="KW-1133">Transmembrane helix</keyword>
<evidence type="ECO:0000256" key="2">
    <source>
        <dbReference type="ARBA" id="ARBA00022475"/>
    </source>
</evidence>
<feature type="transmembrane region" description="Helical" evidence="7">
    <location>
        <begin position="318"/>
        <end position="349"/>
    </location>
</feature>
<evidence type="ECO:0000256" key="3">
    <source>
        <dbReference type="ARBA" id="ARBA00022692"/>
    </source>
</evidence>
<keyword evidence="10" id="KW-0378">Hydrolase</keyword>
<feature type="transmembrane region" description="Helical" evidence="7">
    <location>
        <begin position="21"/>
        <end position="39"/>
    </location>
</feature>
<dbReference type="GO" id="GO:0005886">
    <property type="term" value="C:plasma membrane"/>
    <property type="evidence" value="ECO:0007669"/>
    <property type="project" value="UniProtKB-SubCell"/>
</dbReference>
<name>A0A2Z3LIJ1_9BACT</name>
<dbReference type="OrthoDB" id="9770036at2"/>
<dbReference type="Pfam" id="PF12704">
    <property type="entry name" value="MacB_PCD"/>
    <property type="match status" value="1"/>
</dbReference>
<organism evidence="10 11">
    <name type="scientific">Candidatus Cardinium hertigii</name>
    <dbReference type="NCBI Taxonomy" id="247481"/>
    <lineage>
        <taxon>Bacteria</taxon>
        <taxon>Pseudomonadati</taxon>
        <taxon>Bacteroidota</taxon>
        <taxon>Cytophagia</taxon>
        <taxon>Cytophagales</taxon>
        <taxon>Amoebophilaceae</taxon>
        <taxon>Candidatus Cardinium</taxon>
    </lineage>
</organism>
<keyword evidence="3 7" id="KW-0812">Transmembrane</keyword>
<dbReference type="GO" id="GO:0005524">
    <property type="term" value="F:ATP binding"/>
    <property type="evidence" value="ECO:0007669"/>
    <property type="project" value="UniProtKB-KW"/>
</dbReference>
<evidence type="ECO:0000256" key="7">
    <source>
        <dbReference type="SAM" id="Phobius"/>
    </source>
</evidence>
<dbReference type="InterPro" id="IPR025857">
    <property type="entry name" value="MacB_PCD"/>
</dbReference>
<evidence type="ECO:0000256" key="5">
    <source>
        <dbReference type="ARBA" id="ARBA00023136"/>
    </source>
</evidence>
<dbReference type="InterPro" id="IPR050250">
    <property type="entry name" value="Macrolide_Exporter_MacB"/>
</dbReference>
<gene>
    <name evidence="10" type="primary">macB_2</name>
    <name evidence="10" type="ORF">DK880_00967</name>
</gene>
<dbReference type="Pfam" id="PF02687">
    <property type="entry name" value="FtsX"/>
    <property type="match status" value="1"/>
</dbReference>
<protein>
    <submittedName>
        <fullName evidence="10">Macrolide export ATP-binding/permease protein MacB</fullName>
        <ecNumber evidence="10">3.6.3.-</ecNumber>
    </submittedName>
</protein>
<dbReference type="PANTHER" id="PTHR30572">
    <property type="entry name" value="MEMBRANE COMPONENT OF TRANSPORTER-RELATED"/>
    <property type="match status" value="1"/>
</dbReference>
<dbReference type="RefSeq" id="WP_109997638.1">
    <property type="nucleotide sequence ID" value="NZ_CP029619.1"/>
</dbReference>
<dbReference type="EC" id="3.6.3.-" evidence="10"/>
<sequence>MTWLHAFKEAYQSIRTHKTRTLSMGFGVSLAIFILQLLLTVGNSLHTGITQIFAKYGEKTMWIYRGSKNGIPILIPTELVVPFSKQFKIIHHITPQWFHYASNKKATYANKTTTPWLTGVDPTYATLANIELQAGRFITARDITAAADICVLGADIKKDLFGATAAIGKLILLGNKSLQVVGVLEDASHLKMISDCIVLGSSLFKKLQLRARDYVTSIRLTLMPTAHAVAAEKQFRSYFARQLHFNPTDKKAIGIFSMEQHAAKFHRFFQNLSTANWIIGILFLITGIVSLSNMMLVTIHERTKEIAIRRVLGSSITAIIAMVTWEVLLVTMLAGALGSISSFALIQLLNKWVIPAYKDYYFTNLTCSFEIMLSCLGLLCLTSSLTTVAPVIRAIRIKPVTALNN</sequence>
<evidence type="ECO:0000259" key="9">
    <source>
        <dbReference type="Pfam" id="PF12704"/>
    </source>
</evidence>
<keyword evidence="10" id="KW-0067">ATP-binding</keyword>
<comment type="subcellular location">
    <subcellularLocation>
        <location evidence="1">Cell membrane</location>
        <topology evidence="1">Multi-pass membrane protein</topology>
    </subcellularLocation>
</comment>
<dbReference type="InterPro" id="IPR003838">
    <property type="entry name" value="ABC3_permease_C"/>
</dbReference>
<evidence type="ECO:0000256" key="1">
    <source>
        <dbReference type="ARBA" id="ARBA00004651"/>
    </source>
</evidence>
<comment type="similarity">
    <text evidence="6">Belongs to the ABC-4 integral membrane protein family.</text>
</comment>
<dbReference type="PANTHER" id="PTHR30572:SF4">
    <property type="entry name" value="ABC TRANSPORTER PERMEASE YTRF"/>
    <property type="match status" value="1"/>
</dbReference>
<evidence type="ECO:0000259" key="8">
    <source>
        <dbReference type="Pfam" id="PF02687"/>
    </source>
</evidence>
<dbReference type="AlphaFoldDB" id="A0A2Z3LIJ1"/>
<evidence type="ECO:0000313" key="10">
    <source>
        <dbReference type="EMBL" id="AWN82264.1"/>
    </source>
</evidence>
<feature type="transmembrane region" description="Helical" evidence="7">
    <location>
        <begin position="369"/>
        <end position="392"/>
    </location>
</feature>
<evidence type="ECO:0000313" key="11">
    <source>
        <dbReference type="Proteomes" id="UP000245872"/>
    </source>
</evidence>